<evidence type="ECO:0000256" key="1">
    <source>
        <dbReference type="ARBA" id="ARBA00000085"/>
    </source>
</evidence>
<feature type="transmembrane region" description="Helical" evidence="9">
    <location>
        <begin position="6"/>
        <end position="28"/>
    </location>
</feature>
<dbReference type="Pfam" id="PF00072">
    <property type="entry name" value="Response_reg"/>
    <property type="match status" value="2"/>
</dbReference>
<evidence type="ECO:0000256" key="8">
    <source>
        <dbReference type="SAM" id="Coils"/>
    </source>
</evidence>
<dbReference type="InterPro" id="IPR003661">
    <property type="entry name" value="HisK_dim/P_dom"/>
</dbReference>
<dbReference type="InterPro" id="IPR011006">
    <property type="entry name" value="CheY-like_superfamily"/>
</dbReference>
<comment type="caution">
    <text evidence="12">The sequence shown here is derived from an EMBL/GenBank/DDBJ whole genome shotgun (WGS) entry which is preliminary data.</text>
</comment>
<dbReference type="Gene3D" id="3.40.50.2300">
    <property type="match status" value="2"/>
</dbReference>
<dbReference type="PRINTS" id="PR00344">
    <property type="entry name" value="BCTRLSENSOR"/>
</dbReference>
<keyword evidence="3 7" id="KW-0597">Phosphoprotein</keyword>
<evidence type="ECO:0000256" key="5">
    <source>
        <dbReference type="ARBA" id="ARBA00022777"/>
    </source>
</evidence>
<dbReference type="PROSITE" id="PS50110">
    <property type="entry name" value="RESPONSE_REGULATORY"/>
    <property type="match status" value="2"/>
</dbReference>
<dbReference type="Gene3D" id="3.30.565.10">
    <property type="entry name" value="Histidine kinase-like ATPase, C-terminal domain"/>
    <property type="match status" value="1"/>
</dbReference>
<evidence type="ECO:0000313" key="12">
    <source>
        <dbReference type="EMBL" id="RAJ82055.1"/>
    </source>
</evidence>
<evidence type="ECO:0000259" key="10">
    <source>
        <dbReference type="PROSITE" id="PS50109"/>
    </source>
</evidence>
<dbReference type="SUPFAM" id="SSF55874">
    <property type="entry name" value="ATPase domain of HSP90 chaperone/DNA topoisomerase II/histidine kinase"/>
    <property type="match status" value="1"/>
</dbReference>
<accession>A0A327W1D4</accession>
<keyword evidence="9" id="KW-0472">Membrane</keyword>
<dbReference type="GO" id="GO:0000155">
    <property type="term" value="F:phosphorelay sensor kinase activity"/>
    <property type="evidence" value="ECO:0007669"/>
    <property type="project" value="InterPro"/>
</dbReference>
<evidence type="ECO:0000256" key="2">
    <source>
        <dbReference type="ARBA" id="ARBA00012438"/>
    </source>
</evidence>
<evidence type="ECO:0000256" key="7">
    <source>
        <dbReference type="PROSITE-ProRule" id="PRU00169"/>
    </source>
</evidence>
<dbReference type="AlphaFoldDB" id="A0A327W1D4"/>
<dbReference type="FunFam" id="3.30.565.10:FF:000010">
    <property type="entry name" value="Sensor histidine kinase RcsC"/>
    <property type="match status" value="1"/>
</dbReference>
<feature type="domain" description="Response regulatory" evidence="11">
    <location>
        <begin position="1011"/>
        <end position="1128"/>
    </location>
</feature>
<dbReference type="SUPFAM" id="SSF47384">
    <property type="entry name" value="Homodimeric domain of signal transducing histidine kinase"/>
    <property type="match status" value="1"/>
</dbReference>
<dbReference type="Proteomes" id="UP000249819">
    <property type="component" value="Unassembled WGS sequence"/>
</dbReference>
<dbReference type="InterPro" id="IPR003594">
    <property type="entry name" value="HATPase_dom"/>
</dbReference>
<dbReference type="PANTHER" id="PTHR45339">
    <property type="entry name" value="HYBRID SIGNAL TRANSDUCTION HISTIDINE KINASE J"/>
    <property type="match status" value="1"/>
</dbReference>
<feature type="domain" description="Histidine kinase" evidence="10">
    <location>
        <begin position="483"/>
        <end position="703"/>
    </location>
</feature>
<dbReference type="Gene3D" id="1.10.287.130">
    <property type="match status" value="1"/>
</dbReference>
<dbReference type="InterPro" id="IPR036890">
    <property type="entry name" value="HATPase_C_sf"/>
</dbReference>
<feature type="modified residue" description="4-aspartylphosphate" evidence="7">
    <location>
        <position position="1061"/>
    </location>
</feature>
<dbReference type="Pfam" id="PF00512">
    <property type="entry name" value="HisKA"/>
    <property type="match status" value="1"/>
</dbReference>
<protein>
    <recommendedName>
        <fullName evidence="2">histidine kinase</fullName>
        <ecNumber evidence="2">2.7.13.3</ecNumber>
    </recommendedName>
</protein>
<evidence type="ECO:0000256" key="9">
    <source>
        <dbReference type="SAM" id="Phobius"/>
    </source>
</evidence>
<keyword evidence="13" id="KW-1185">Reference proteome</keyword>
<dbReference type="CDD" id="cd16922">
    <property type="entry name" value="HATPase_EvgS-ArcB-TorS-like"/>
    <property type="match status" value="1"/>
</dbReference>
<keyword evidence="5 12" id="KW-0418">Kinase</keyword>
<dbReference type="PROSITE" id="PS50109">
    <property type="entry name" value="HIS_KIN"/>
    <property type="match status" value="1"/>
</dbReference>
<dbReference type="InterPro" id="IPR005467">
    <property type="entry name" value="His_kinase_dom"/>
</dbReference>
<dbReference type="Pfam" id="PF13185">
    <property type="entry name" value="GAF_2"/>
    <property type="match status" value="1"/>
</dbReference>
<dbReference type="PANTHER" id="PTHR45339:SF1">
    <property type="entry name" value="HYBRID SIGNAL TRANSDUCTION HISTIDINE KINASE J"/>
    <property type="match status" value="1"/>
</dbReference>
<keyword evidence="4" id="KW-0808">Transferase</keyword>
<dbReference type="InterPro" id="IPR004358">
    <property type="entry name" value="Sig_transdc_His_kin-like_C"/>
</dbReference>
<dbReference type="InterPro" id="IPR003018">
    <property type="entry name" value="GAF"/>
</dbReference>
<evidence type="ECO:0000256" key="6">
    <source>
        <dbReference type="ARBA" id="ARBA00023012"/>
    </source>
</evidence>
<evidence type="ECO:0000259" key="11">
    <source>
        <dbReference type="PROSITE" id="PS50110"/>
    </source>
</evidence>
<dbReference type="Pfam" id="PF05227">
    <property type="entry name" value="CHASE3"/>
    <property type="match status" value="1"/>
</dbReference>
<name>A0A327W1D4_9BACT</name>
<dbReference type="SMART" id="SM00388">
    <property type="entry name" value="HisKA"/>
    <property type="match status" value="1"/>
</dbReference>
<feature type="transmembrane region" description="Helical" evidence="9">
    <location>
        <begin position="183"/>
        <end position="203"/>
    </location>
</feature>
<dbReference type="SMART" id="SM00065">
    <property type="entry name" value="GAF"/>
    <property type="match status" value="1"/>
</dbReference>
<dbReference type="SUPFAM" id="SSF55781">
    <property type="entry name" value="GAF domain-like"/>
    <property type="match status" value="1"/>
</dbReference>
<dbReference type="Pfam" id="PF02518">
    <property type="entry name" value="HATPase_c"/>
    <property type="match status" value="1"/>
</dbReference>
<feature type="coiled-coil region" evidence="8">
    <location>
        <begin position="390"/>
        <end position="473"/>
    </location>
</feature>
<dbReference type="Gene3D" id="3.30.450.40">
    <property type="match status" value="1"/>
</dbReference>
<feature type="modified residue" description="4-aspartylphosphate" evidence="7">
    <location>
        <position position="791"/>
    </location>
</feature>
<sequence length="1129" mass="126845">MKISLVNRLYIGFALVVILVVLGGYLTLRSFQQQKAESRWVQHTYKVLNQLERVNRLVLDMAAARRGFRGTFERRFLQPYEVDLPKIGPAITVLRTLVSDNAHEERLVDTLENNINEVLSFWNTNDHRIWKQTFEENAHITDQEVGLLNDIRSIIIVIRNEEQRLLIAREAENESSAARSKSILIWNNIFILAVGFVLIIITYREFKRRLLVQQSLNHKLDEVVELNNQANQRNWKLVGLDQLNSSLQGIIDVKQLAEKCLRELVTYGQFAAGAFYTLDEKNHQLRLAAAVAMPANTPTSLAIGEGLLGQTALEKEIRIYSDLPEDYWKIKSAAGYGNPKQLLLIPLRMDSELTGIIELASFKEVATVQLELLQTQSSDIAVALNAAMSREKVLELLQQVQEQREVLLNQQEELRQSNDELSRQSEVLQASEEELRVQEEELRQVNAEMLVKNKALEMAREALSVKAAELEASSRYKSDFLANMSHELRTPLNSVLILAKMLEENKDQNLTRRQIEYAGIIHKSGSDLLRLINDILDLSKIEAGKVDLHIENASVASIQQDVYDLFHIVAQQKNIRFIEKIGLDVPAFIHTDRQRLEQVIRNLLSNAFKFTPEKGTVSIIWEMEGDQIRVTVADSGLGIPEDKQQLIFEAFQQADGSTSRRFGGTGLGLSISRQIMLLLQGQILLDSSSDEGSSFSIIFPANIDTSVAARKALRNINAITAPVLSPVTPEDDRGNISGKDKLILIIEDETWFADTLRDVARRKGFKTILAHNGQDGLTLARQYKPVAIILDMNLPVIDGESILKIIRSTDELKETLVHVVSAAEISANTASNINGYTQKPLQQPDLDQIFLDIGQQLHSRLKKVLLIAAGPLAQDPEIRFKTEQRNMETWYDQVASIADAKEYLAASNYDGVIIELGHDMELAMGNLQQLATLTAGSSTPIIAYLDKDISMAEEAQLKKYAAAIVRSSALATDRLLDELELFLYKLEKVEPGKLETMKDIQDMENILEGKIILLVDDDMRNVFSISALLESHGVNVLAAADGQEALDMLDEHPDTNLVLMDIMMPGMNGYDAMINIRKDKRFSQLPIIALTAKAMAEDRQRTIEAGASDYITKPVDGIKLLSLIRVWLS</sequence>
<proteinExistence type="predicted"/>
<dbReference type="OrthoDB" id="9811889at2"/>
<evidence type="ECO:0000256" key="3">
    <source>
        <dbReference type="ARBA" id="ARBA00022553"/>
    </source>
</evidence>
<feature type="domain" description="Response regulatory" evidence="11">
    <location>
        <begin position="742"/>
        <end position="854"/>
    </location>
</feature>
<dbReference type="InterPro" id="IPR007891">
    <property type="entry name" value="CHASE3"/>
</dbReference>
<reference evidence="12 13" key="1">
    <citation type="submission" date="2018-06" db="EMBL/GenBank/DDBJ databases">
        <title>Genomic Encyclopedia of Archaeal and Bacterial Type Strains, Phase II (KMG-II): from individual species to whole genera.</title>
        <authorList>
            <person name="Goeker M."/>
        </authorList>
    </citation>
    <scope>NUCLEOTIDE SEQUENCE [LARGE SCALE GENOMIC DNA]</scope>
    <source>
        <strain evidence="12 13">DSM 29821</strain>
    </source>
</reference>
<dbReference type="InterPro" id="IPR001789">
    <property type="entry name" value="Sig_transdc_resp-reg_receiver"/>
</dbReference>
<comment type="catalytic activity">
    <reaction evidence="1">
        <text>ATP + protein L-histidine = ADP + protein N-phospho-L-histidine.</text>
        <dbReference type="EC" id="2.7.13.3"/>
    </reaction>
</comment>
<dbReference type="RefSeq" id="WP_111592604.1">
    <property type="nucleotide sequence ID" value="NZ_QLMA01000004.1"/>
</dbReference>
<keyword evidence="8" id="KW-0175">Coiled coil</keyword>
<dbReference type="EC" id="2.7.13.3" evidence="2"/>
<dbReference type="SMART" id="SM00448">
    <property type="entry name" value="REC"/>
    <property type="match status" value="2"/>
</dbReference>
<dbReference type="InterPro" id="IPR029016">
    <property type="entry name" value="GAF-like_dom_sf"/>
</dbReference>
<keyword evidence="9" id="KW-0812">Transmembrane</keyword>
<gene>
    <name evidence="12" type="ORF">CLV59_104280</name>
</gene>
<dbReference type="SMART" id="SM00387">
    <property type="entry name" value="HATPase_c"/>
    <property type="match status" value="1"/>
</dbReference>
<keyword evidence="9" id="KW-1133">Transmembrane helix</keyword>
<keyword evidence="6" id="KW-0902">Two-component regulatory system</keyword>
<dbReference type="CDD" id="cd00082">
    <property type="entry name" value="HisKA"/>
    <property type="match status" value="1"/>
</dbReference>
<dbReference type="SUPFAM" id="SSF52172">
    <property type="entry name" value="CheY-like"/>
    <property type="match status" value="2"/>
</dbReference>
<organism evidence="12 13">
    <name type="scientific">Chitinophaga dinghuensis</name>
    <dbReference type="NCBI Taxonomy" id="1539050"/>
    <lineage>
        <taxon>Bacteria</taxon>
        <taxon>Pseudomonadati</taxon>
        <taxon>Bacteroidota</taxon>
        <taxon>Chitinophagia</taxon>
        <taxon>Chitinophagales</taxon>
        <taxon>Chitinophagaceae</taxon>
        <taxon>Chitinophaga</taxon>
    </lineage>
</organism>
<evidence type="ECO:0000313" key="13">
    <source>
        <dbReference type="Proteomes" id="UP000249819"/>
    </source>
</evidence>
<dbReference type="EMBL" id="QLMA01000004">
    <property type="protein sequence ID" value="RAJ82055.1"/>
    <property type="molecule type" value="Genomic_DNA"/>
</dbReference>
<evidence type="ECO:0000256" key="4">
    <source>
        <dbReference type="ARBA" id="ARBA00022679"/>
    </source>
</evidence>
<dbReference type="InterPro" id="IPR036097">
    <property type="entry name" value="HisK_dim/P_sf"/>
</dbReference>
<dbReference type="CDD" id="cd17546">
    <property type="entry name" value="REC_hyHK_CKI1_RcsC-like"/>
    <property type="match status" value="1"/>
</dbReference>